<dbReference type="InterPro" id="IPR034014">
    <property type="entry name" value="Zn_ribbon_RPC11_C"/>
</dbReference>
<evidence type="ECO:0000256" key="3">
    <source>
        <dbReference type="ARBA" id="ARBA00022723"/>
    </source>
</evidence>
<feature type="binding site" evidence="9">
    <location>
        <position position="77"/>
    </location>
    <ligand>
        <name>Zn(2+)</name>
        <dbReference type="ChEBI" id="CHEBI:29105"/>
        <label>2</label>
    </ligand>
</feature>
<accession>A0A9P4Q2X8</accession>
<protein>
    <recommendedName>
        <fullName evidence="8">DNA-directed RNA polymerase subunit</fullName>
    </recommendedName>
</protein>
<reference evidence="12" key="1">
    <citation type="journal article" date="2020" name="Stud. Mycol.">
        <title>101 Dothideomycetes genomes: a test case for predicting lifestyles and emergence of pathogens.</title>
        <authorList>
            <person name="Haridas S."/>
            <person name="Albert R."/>
            <person name="Binder M."/>
            <person name="Bloem J."/>
            <person name="Labutti K."/>
            <person name="Salamov A."/>
            <person name="Andreopoulos B."/>
            <person name="Baker S."/>
            <person name="Barry K."/>
            <person name="Bills G."/>
            <person name="Bluhm B."/>
            <person name="Cannon C."/>
            <person name="Castanera R."/>
            <person name="Culley D."/>
            <person name="Daum C."/>
            <person name="Ezra D."/>
            <person name="Gonzalez J."/>
            <person name="Henrissat B."/>
            <person name="Kuo A."/>
            <person name="Liang C."/>
            <person name="Lipzen A."/>
            <person name="Lutzoni F."/>
            <person name="Magnuson J."/>
            <person name="Mondo S."/>
            <person name="Nolan M."/>
            <person name="Ohm R."/>
            <person name="Pangilinan J."/>
            <person name="Park H.-J."/>
            <person name="Ramirez L."/>
            <person name="Alfaro M."/>
            <person name="Sun H."/>
            <person name="Tritt A."/>
            <person name="Yoshinaga Y."/>
            <person name="Zwiers L.-H."/>
            <person name="Turgeon B."/>
            <person name="Goodwin S."/>
            <person name="Spatafora J."/>
            <person name="Crous P."/>
            <person name="Grigoriev I."/>
        </authorList>
    </citation>
    <scope>NUCLEOTIDE SEQUENCE</scope>
    <source>
        <strain evidence="12">CBS 116435</strain>
    </source>
</reference>
<evidence type="ECO:0000256" key="9">
    <source>
        <dbReference type="PIRSR" id="PIRSR005586-1"/>
    </source>
</evidence>
<dbReference type="OrthoDB" id="282152at2759"/>
<feature type="binding site" evidence="9">
    <location>
        <position position="72"/>
    </location>
    <ligand>
        <name>Zn(2+)</name>
        <dbReference type="ChEBI" id="CHEBI:29105"/>
        <label>2</label>
    </ligand>
</feature>
<evidence type="ECO:0000256" key="6">
    <source>
        <dbReference type="ARBA" id="ARBA00023163"/>
    </source>
</evidence>
<dbReference type="GO" id="GO:0003899">
    <property type="term" value="F:DNA-directed RNA polymerase activity"/>
    <property type="evidence" value="ECO:0007669"/>
    <property type="project" value="InterPro"/>
</dbReference>
<evidence type="ECO:0000256" key="2">
    <source>
        <dbReference type="ARBA" id="ARBA00022478"/>
    </source>
</evidence>
<feature type="binding site" evidence="9">
    <location>
        <position position="105"/>
    </location>
    <ligand>
        <name>Zn(2+)</name>
        <dbReference type="ChEBI" id="CHEBI:29105"/>
        <label>2</label>
    </ligand>
</feature>
<feature type="binding site" evidence="9">
    <location>
        <position position="31"/>
    </location>
    <ligand>
        <name>Zn(2+)</name>
        <dbReference type="ChEBI" id="CHEBI:29105"/>
        <label>1</label>
    </ligand>
</feature>
<dbReference type="PROSITE" id="PS51133">
    <property type="entry name" value="ZF_TFIIS_2"/>
    <property type="match status" value="1"/>
</dbReference>
<dbReference type="AlphaFoldDB" id="A0A9P4Q2X8"/>
<comment type="similarity">
    <text evidence="8">Belongs to the archaeal rpoM/eukaryotic RPA12/RPB9/RPC11 RNA polymerase family.</text>
</comment>
<evidence type="ECO:0000256" key="1">
    <source>
        <dbReference type="ARBA" id="ARBA00004123"/>
    </source>
</evidence>
<dbReference type="Pfam" id="PF01096">
    <property type="entry name" value="Zn_ribbon_TFIIS"/>
    <property type="match status" value="1"/>
</dbReference>
<gene>
    <name evidence="12" type="ORF">K431DRAFT_288535</name>
</gene>
<keyword evidence="2 8" id="KW-0240">DNA-directed RNA polymerase</keyword>
<keyword evidence="5 9" id="KW-0862">Zinc</keyword>
<evidence type="ECO:0000313" key="12">
    <source>
        <dbReference type="EMBL" id="KAF2717486.1"/>
    </source>
</evidence>
<keyword evidence="7 8" id="KW-0539">Nucleus</keyword>
<sequence>MLIITAIPSHQLSADEADKYAGKNRFQCRTCPYQMILDRRYYERKDMEHGKIEDILGGADSWKNVDKTGTRCVRGDCDSQEAYFRQVQIRSADEPMTSFYKCVRCAAEWREN</sequence>
<organism evidence="12 13">
    <name type="scientific">Polychaeton citri CBS 116435</name>
    <dbReference type="NCBI Taxonomy" id="1314669"/>
    <lineage>
        <taxon>Eukaryota</taxon>
        <taxon>Fungi</taxon>
        <taxon>Dikarya</taxon>
        <taxon>Ascomycota</taxon>
        <taxon>Pezizomycotina</taxon>
        <taxon>Dothideomycetes</taxon>
        <taxon>Dothideomycetidae</taxon>
        <taxon>Capnodiales</taxon>
        <taxon>Capnodiaceae</taxon>
        <taxon>Polychaeton</taxon>
    </lineage>
</organism>
<evidence type="ECO:0000256" key="8">
    <source>
        <dbReference type="PIRNR" id="PIRNR005586"/>
    </source>
</evidence>
<comment type="function">
    <text evidence="8">DNA-dependent RNA polymerase catalyzes the transcription of DNA into RNA using the four ribonucleoside triphosphates as substrates.</text>
</comment>
<dbReference type="GO" id="GO:0003676">
    <property type="term" value="F:nucleic acid binding"/>
    <property type="evidence" value="ECO:0007669"/>
    <property type="project" value="InterPro"/>
</dbReference>
<evidence type="ECO:0000256" key="5">
    <source>
        <dbReference type="ARBA" id="ARBA00022833"/>
    </source>
</evidence>
<feature type="domain" description="TFIIS-type" evidence="11">
    <location>
        <begin position="68"/>
        <end position="110"/>
    </location>
</feature>
<evidence type="ECO:0000256" key="4">
    <source>
        <dbReference type="ARBA" id="ARBA00022771"/>
    </source>
</evidence>
<comment type="subcellular location">
    <subcellularLocation>
        <location evidence="1 8">Nucleus</location>
    </subcellularLocation>
</comment>
<keyword evidence="13" id="KW-1185">Reference proteome</keyword>
<dbReference type="PANTHER" id="PTHR11239:SF12">
    <property type="entry name" value="DNA-DIRECTED RNA POLYMERASE III SUBUNIT RPC10"/>
    <property type="match status" value="1"/>
</dbReference>
<dbReference type="FunFam" id="2.20.25.10:FF:000005">
    <property type="entry name" value="DNA-directed RNA polymerase subunit"/>
    <property type="match status" value="1"/>
</dbReference>
<dbReference type="GO" id="GO:0008270">
    <property type="term" value="F:zinc ion binding"/>
    <property type="evidence" value="ECO:0007669"/>
    <property type="project" value="UniProtKB-KW"/>
</dbReference>
<name>A0A9P4Q2X8_9PEZI</name>
<dbReference type="SUPFAM" id="SSF57783">
    <property type="entry name" value="Zinc beta-ribbon"/>
    <property type="match status" value="1"/>
</dbReference>
<comment type="caution">
    <text evidence="12">The sequence shown here is derived from an EMBL/GenBank/DDBJ whole genome shotgun (WGS) entry which is preliminary data.</text>
</comment>
<dbReference type="PIRSF" id="PIRSF005586">
    <property type="entry name" value="RNApol_RpoM"/>
    <property type="match status" value="1"/>
</dbReference>
<dbReference type="SMART" id="SM00440">
    <property type="entry name" value="ZnF_C2C2"/>
    <property type="match status" value="1"/>
</dbReference>
<dbReference type="CDD" id="cd10509">
    <property type="entry name" value="Zn-ribbon_RPC11"/>
    <property type="match status" value="1"/>
</dbReference>
<dbReference type="InterPro" id="IPR001222">
    <property type="entry name" value="Znf_TFIIS"/>
</dbReference>
<evidence type="ECO:0000256" key="7">
    <source>
        <dbReference type="ARBA" id="ARBA00023242"/>
    </source>
</evidence>
<keyword evidence="4 10" id="KW-0863">Zinc-finger</keyword>
<feature type="binding site" evidence="9">
    <location>
        <position position="28"/>
    </location>
    <ligand>
        <name>Zn(2+)</name>
        <dbReference type="ChEBI" id="CHEBI:29105"/>
        <label>1</label>
    </ligand>
</feature>
<evidence type="ECO:0000313" key="13">
    <source>
        <dbReference type="Proteomes" id="UP000799441"/>
    </source>
</evidence>
<evidence type="ECO:0000256" key="10">
    <source>
        <dbReference type="PROSITE-ProRule" id="PRU00472"/>
    </source>
</evidence>
<proteinExistence type="inferred from homology"/>
<feature type="binding site" evidence="9">
    <location>
        <position position="102"/>
    </location>
    <ligand>
        <name>Zn(2+)</name>
        <dbReference type="ChEBI" id="CHEBI:29105"/>
        <label>2</label>
    </ligand>
</feature>
<dbReference type="InterPro" id="IPR012164">
    <property type="entry name" value="Rpa12/Rpb9/Rpc10/TFS"/>
</dbReference>
<dbReference type="Proteomes" id="UP000799441">
    <property type="component" value="Unassembled WGS sequence"/>
</dbReference>
<keyword evidence="3 9" id="KW-0479">Metal-binding</keyword>
<dbReference type="GO" id="GO:0005666">
    <property type="term" value="C:RNA polymerase III complex"/>
    <property type="evidence" value="ECO:0007669"/>
    <property type="project" value="TreeGrafter"/>
</dbReference>
<dbReference type="EMBL" id="MU003843">
    <property type="protein sequence ID" value="KAF2717486.1"/>
    <property type="molecule type" value="Genomic_DNA"/>
</dbReference>
<evidence type="ECO:0000259" key="11">
    <source>
        <dbReference type="PROSITE" id="PS51133"/>
    </source>
</evidence>
<dbReference type="GO" id="GO:0006386">
    <property type="term" value="P:termination of RNA polymerase III transcription"/>
    <property type="evidence" value="ECO:0007669"/>
    <property type="project" value="UniProtKB-ARBA"/>
</dbReference>
<dbReference type="Gene3D" id="2.20.25.10">
    <property type="match status" value="1"/>
</dbReference>
<dbReference type="PANTHER" id="PTHR11239">
    <property type="entry name" value="DNA-DIRECTED RNA POLYMERASE"/>
    <property type="match status" value="1"/>
</dbReference>
<keyword evidence="6 8" id="KW-0804">Transcription</keyword>